<keyword evidence="2 5" id="KW-0812">Transmembrane</keyword>
<dbReference type="InterPro" id="IPR003825">
    <property type="entry name" value="Colicin-V_CvpA"/>
</dbReference>
<dbReference type="PANTHER" id="PTHR37306:SF1">
    <property type="entry name" value="COLICIN V PRODUCTION PROTEIN"/>
    <property type="match status" value="1"/>
</dbReference>
<evidence type="ECO:0000313" key="6">
    <source>
        <dbReference type="EMBL" id="KKK38303.1"/>
    </source>
</evidence>
<accession>A0A0M2SVV5</accession>
<dbReference type="EMBL" id="LAYY01000008">
    <property type="protein sequence ID" value="KKK38303.1"/>
    <property type="molecule type" value="Genomic_DNA"/>
</dbReference>
<dbReference type="GO" id="GO:0009403">
    <property type="term" value="P:toxin biosynthetic process"/>
    <property type="evidence" value="ECO:0007669"/>
    <property type="project" value="InterPro"/>
</dbReference>
<reference evidence="6 7" key="1">
    <citation type="submission" date="2015-04" db="EMBL/GenBank/DDBJ databases">
        <title>Taxonomic description and genome sequence of Bacillus campisalis sp. nov., a novel member of the genus Bacillus isolated from solar saltern.</title>
        <authorList>
            <person name="Mathan Kumar R."/>
            <person name="Kaur G."/>
            <person name="Kumar A."/>
            <person name="Singh N.K."/>
            <person name="Kaur N."/>
            <person name="Kumar N."/>
            <person name="Mayilraj S."/>
        </authorList>
    </citation>
    <scope>NUCLEOTIDE SEQUENCE [LARGE SCALE GENOMIC DNA]</scope>
    <source>
        <strain evidence="6 7">SA2-6</strain>
    </source>
</reference>
<gene>
    <name evidence="6" type="ORF">WQ57_08920</name>
</gene>
<feature type="transmembrane region" description="Helical" evidence="5">
    <location>
        <begin position="77"/>
        <end position="101"/>
    </location>
</feature>
<dbReference type="PATRIC" id="fig|1408103.3.peg.2005"/>
<dbReference type="Pfam" id="PF02674">
    <property type="entry name" value="Colicin_V"/>
    <property type="match status" value="1"/>
</dbReference>
<dbReference type="RefSeq" id="WP_046523408.1">
    <property type="nucleotide sequence ID" value="NZ_LAYY01000008.1"/>
</dbReference>
<keyword evidence="7" id="KW-1185">Reference proteome</keyword>
<dbReference type="GO" id="GO:0016020">
    <property type="term" value="C:membrane"/>
    <property type="evidence" value="ECO:0007669"/>
    <property type="project" value="UniProtKB-SubCell"/>
</dbReference>
<organism evidence="6 7">
    <name type="scientific">Mesobacillus campisalis</name>
    <dbReference type="NCBI Taxonomy" id="1408103"/>
    <lineage>
        <taxon>Bacteria</taxon>
        <taxon>Bacillati</taxon>
        <taxon>Bacillota</taxon>
        <taxon>Bacilli</taxon>
        <taxon>Bacillales</taxon>
        <taxon>Bacillaceae</taxon>
        <taxon>Mesobacillus</taxon>
    </lineage>
</organism>
<sequence length="177" mass="20039">MLDLIVLLLLLIGFLVGLKRGFILQTIHMTGFIVAFIIAYTFYSQLAPKLVLWIPYPSFGSGNLKLFFDNPNIEDAYYRAIAFVAIFFAVRIVLQIIGSMFDFVASLPVLKSLNIWAGGILGFVEVYLIVFILLYIAALLPIPFIQEHLNDSFLASVIVSHTPILSEMVDQWWFESK</sequence>
<feature type="transmembrane region" description="Helical" evidence="5">
    <location>
        <begin position="31"/>
        <end position="56"/>
    </location>
</feature>
<dbReference type="Proteomes" id="UP000034166">
    <property type="component" value="Unassembled WGS sequence"/>
</dbReference>
<evidence type="ECO:0000313" key="7">
    <source>
        <dbReference type="Proteomes" id="UP000034166"/>
    </source>
</evidence>
<evidence type="ECO:0000256" key="5">
    <source>
        <dbReference type="SAM" id="Phobius"/>
    </source>
</evidence>
<comment type="caution">
    <text evidence="6">The sequence shown here is derived from an EMBL/GenBank/DDBJ whole genome shotgun (WGS) entry which is preliminary data.</text>
</comment>
<dbReference type="PANTHER" id="PTHR37306">
    <property type="entry name" value="COLICIN V PRODUCTION PROTEIN"/>
    <property type="match status" value="1"/>
</dbReference>
<dbReference type="OrthoDB" id="1809613at2"/>
<feature type="transmembrane region" description="Helical" evidence="5">
    <location>
        <begin position="113"/>
        <end position="140"/>
    </location>
</feature>
<keyword evidence="4 5" id="KW-0472">Membrane</keyword>
<evidence type="ECO:0000256" key="2">
    <source>
        <dbReference type="ARBA" id="ARBA00022692"/>
    </source>
</evidence>
<evidence type="ECO:0000256" key="1">
    <source>
        <dbReference type="ARBA" id="ARBA00004141"/>
    </source>
</evidence>
<keyword evidence="3 5" id="KW-1133">Transmembrane helix</keyword>
<evidence type="ECO:0000256" key="3">
    <source>
        <dbReference type="ARBA" id="ARBA00022989"/>
    </source>
</evidence>
<comment type="subcellular location">
    <subcellularLocation>
        <location evidence="1">Membrane</location>
        <topology evidence="1">Multi-pass membrane protein</topology>
    </subcellularLocation>
</comment>
<proteinExistence type="predicted"/>
<protein>
    <submittedName>
        <fullName evidence="6">Membrane protein</fullName>
    </submittedName>
</protein>
<name>A0A0M2SVV5_9BACI</name>
<evidence type="ECO:0000256" key="4">
    <source>
        <dbReference type="ARBA" id="ARBA00023136"/>
    </source>
</evidence>
<dbReference type="AlphaFoldDB" id="A0A0M2SVV5"/>